<dbReference type="InterPro" id="IPR000700">
    <property type="entry name" value="PAS-assoc_C"/>
</dbReference>
<dbReference type="InterPro" id="IPR001789">
    <property type="entry name" value="Sig_transdc_resp-reg_receiver"/>
</dbReference>
<reference evidence="20 21" key="1">
    <citation type="journal article" date="2014" name="Genome Announc.">
        <title>Draft Genome Sequence of Magnetospirillum sp. Strain SO-1, a Freshwater Magnetotactic Bacterium Isolated from the Ol'khovka River, Russia.</title>
        <authorList>
            <person name="Grouzdev D.S."/>
            <person name="Dziuba M.V."/>
            <person name="Sukhacheva M.S."/>
            <person name="Mardanov A.V."/>
            <person name="Beletskiy A.V."/>
            <person name="Kuznetsov B.B."/>
            <person name="Skryabin K.G."/>
        </authorList>
    </citation>
    <scope>NUCLEOTIDE SEQUENCE [LARGE SCALE GENOMIC DNA]</scope>
    <source>
        <strain evidence="20 21">SO-1</strain>
    </source>
</reference>
<dbReference type="EC" id="2.7.13.3" evidence="3"/>
<dbReference type="InterPro" id="IPR006189">
    <property type="entry name" value="CHASE_dom"/>
</dbReference>
<evidence type="ECO:0000256" key="13">
    <source>
        <dbReference type="PROSITE-ProRule" id="PRU00169"/>
    </source>
</evidence>
<dbReference type="InterPro" id="IPR005467">
    <property type="entry name" value="His_kinase_dom"/>
</dbReference>
<evidence type="ECO:0000259" key="18">
    <source>
        <dbReference type="PROSITE" id="PS50113"/>
    </source>
</evidence>
<dbReference type="STRING" id="1244869.H261_18020"/>
<dbReference type="InterPro" id="IPR004358">
    <property type="entry name" value="Sig_transdc_His_kin-like_C"/>
</dbReference>
<dbReference type="InterPro" id="IPR035965">
    <property type="entry name" value="PAS-like_dom_sf"/>
</dbReference>
<dbReference type="PROSITE" id="PS50113">
    <property type="entry name" value="PAC"/>
    <property type="match status" value="2"/>
</dbReference>
<dbReference type="SMART" id="SM00086">
    <property type="entry name" value="PAC"/>
    <property type="match status" value="2"/>
</dbReference>
<comment type="subcellular location">
    <subcellularLocation>
        <location evidence="2">Membrane</location>
    </subcellularLocation>
</comment>
<dbReference type="Pfam" id="PF00072">
    <property type="entry name" value="Response_reg"/>
    <property type="match status" value="1"/>
</dbReference>
<dbReference type="SMART" id="SM00448">
    <property type="entry name" value="REC"/>
    <property type="match status" value="1"/>
</dbReference>
<dbReference type="Pfam" id="PF13426">
    <property type="entry name" value="PAS_9"/>
    <property type="match status" value="1"/>
</dbReference>
<dbReference type="InterPro" id="IPR003661">
    <property type="entry name" value="HisK_dim/P_dom"/>
</dbReference>
<dbReference type="Gene3D" id="3.30.450.350">
    <property type="entry name" value="CHASE domain"/>
    <property type="match status" value="1"/>
</dbReference>
<gene>
    <name evidence="20" type="ORF">H261_18020</name>
</gene>
<dbReference type="SUPFAM" id="SSF47384">
    <property type="entry name" value="Homodimeric domain of signal transducing histidine kinase"/>
    <property type="match status" value="1"/>
</dbReference>
<feature type="domain" description="Histidine kinase" evidence="15">
    <location>
        <begin position="712"/>
        <end position="922"/>
    </location>
</feature>
<keyword evidence="7" id="KW-0547">Nucleotide-binding</keyword>
<dbReference type="GO" id="GO:0005524">
    <property type="term" value="F:ATP binding"/>
    <property type="evidence" value="ECO:0007669"/>
    <property type="project" value="UniProtKB-KW"/>
</dbReference>
<keyword evidence="11" id="KW-0902">Two-component regulatory system</keyword>
<evidence type="ECO:0000313" key="21">
    <source>
        <dbReference type="Proteomes" id="UP000011744"/>
    </source>
</evidence>
<dbReference type="Pfam" id="PF03924">
    <property type="entry name" value="CHASE"/>
    <property type="match status" value="1"/>
</dbReference>
<dbReference type="InterPro" id="IPR000014">
    <property type="entry name" value="PAS"/>
</dbReference>
<evidence type="ECO:0000256" key="1">
    <source>
        <dbReference type="ARBA" id="ARBA00000085"/>
    </source>
</evidence>
<feature type="modified residue" description="4-aspartylphosphate" evidence="13">
    <location>
        <position position="994"/>
    </location>
</feature>
<dbReference type="SMART" id="SM01079">
    <property type="entry name" value="CHASE"/>
    <property type="match status" value="1"/>
</dbReference>
<dbReference type="Gene3D" id="3.40.50.2300">
    <property type="match status" value="1"/>
</dbReference>
<dbReference type="Gene3D" id="3.30.565.10">
    <property type="entry name" value="Histidine kinase-like ATPase, C-terminal domain"/>
    <property type="match status" value="1"/>
</dbReference>
<feature type="domain" description="PAC" evidence="18">
    <location>
        <begin position="547"/>
        <end position="600"/>
    </location>
</feature>
<dbReference type="CDD" id="cd00130">
    <property type="entry name" value="PAS"/>
    <property type="match status" value="2"/>
</dbReference>
<evidence type="ECO:0000259" key="17">
    <source>
        <dbReference type="PROSITE" id="PS50112"/>
    </source>
</evidence>
<dbReference type="PROSITE" id="PS50109">
    <property type="entry name" value="HIS_KIN"/>
    <property type="match status" value="1"/>
</dbReference>
<dbReference type="PROSITE" id="PS50839">
    <property type="entry name" value="CHASE"/>
    <property type="match status" value="1"/>
</dbReference>
<dbReference type="OrthoDB" id="9796100at2"/>
<evidence type="ECO:0000256" key="9">
    <source>
        <dbReference type="ARBA" id="ARBA00022840"/>
    </source>
</evidence>
<evidence type="ECO:0000256" key="11">
    <source>
        <dbReference type="ARBA" id="ARBA00023012"/>
    </source>
</evidence>
<dbReference type="CDD" id="cd00156">
    <property type="entry name" value="REC"/>
    <property type="match status" value="1"/>
</dbReference>
<dbReference type="SUPFAM" id="SSF55785">
    <property type="entry name" value="PYP-like sensor domain (PAS domain)"/>
    <property type="match status" value="3"/>
</dbReference>
<dbReference type="PROSITE" id="PS50110">
    <property type="entry name" value="RESPONSE_REGULATORY"/>
    <property type="match status" value="1"/>
</dbReference>
<dbReference type="InterPro" id="IPR042240">
    <property type="entry name" value="CHASE_sf"/>
</dbReference>
<evidence type="ECO:0000256" key="12">
    <source>
        <dbReference type="ARBA" id="ARBA00023136"/>
    </source>
</evidence>
<evidence type="ECO:0000256" key="8">
    <source>
        <dbReference type="ARBA" id="ARBA00022777"/>
    </source>
</evidence>
<keyword evidence="9" id="KW-0067">ATP-binding</keyword>
<evidence type="ECO:0000256" key="5">
    <source>
        <dbReference type="ARBA" id="ARBA00022679"/>
    </source>
</evidence>
<dbReference type="InterPro" id="IPR011006">
    <property type="entry name" value="CheY-like_superfamily"/>
</dbReference>
<dbReference type="PRINTS" id="PR00344">
    <property type="entry name" value="BCTRLSENSOR"/>
</dbReference>
<feature type="domain" description="PAS" evidence="17">
    <location>
        <begin position="351"/>
        <end position="423"/>
    </location>
</feature>
<dbReference type="InterPro" id="IPR001610">
    <property type="entry name" value="PAC"/>
</dbReference>
<dbReference type="SUPFAM" id="SSF55874">
    <property type="entry name" value="ATPase domain of HSP90 chaperone/DNA topoisomerase II/histidine kinase"/>
    <property type="match status" value="1"/>
</dbReference>
<keyword evidence="12 14" id="KW-0472">Membrane</keyword>
<feature type="transmembrane region" description="Helical" evidence="14">
    <location>
        <begin position="16"/>
        <end position="37"/>
    </location>
</feature>
<evidence type="ECO:0000256" key="10">
    <source>
        <dbReference type="ARBA" id="ARBA00022989"/>
    </source>
</evidence>
<dbReference type="PATRIC" id="fig|1244869.3.peg.3604"/>
<dbReference type="SMART" id="SM00387">
    <property type="entry name" value="HATPase_c"/>
    <property type="match status" value="1"/>
</dbReference>
<feature type="transmembrane region" description="Helical" evidence="14">
    <location>
        <begin position="311"/>
        <end position="331"/>
    </location>
</feature>
<dbReference type="GO" id="GO:0000155">
    <property type="term" value="F:phosphorelay sensor kinase activity"/>
    <property type="evidence" value="ECO:0007669"/>
    <property type="project" value="InterPro"/>
</dbReference>
<evidence type="ECO:0000256" key="14">
    <source>
        <dbReference type="SAM" id="Phobius"/>
    </source>
</evidence>
<dbReference type="GO" id="GO:0016020">
    <property type="term" value="C:membrane"/>
    <property type="evidence" value="ECO:0007669"/>
    <property type="project" value="UniProtKB-SubCell"/>
</dbReference>
<feature type="domain" description="PAC" evidence="18">
    <location>
        <begin position="427"/>
        <end position="479"/>
    </location>
</feature>
<feature type="domain" description="PAS" evidence="17">
    <location>
        <begin position="476"/>
        <end position="522"/>
    </location>
</feature>
<evidence type="ECO:0000256" key="4">
    <source>
        <dbReference type="ARBA" id="ARBA00022553"/>
    </source>
</evidence>
<dbReference type="Pfam" id="PF02518">
    <property type="entry name" value="HATPase_c"/>
    <property type="match status" value="1"/>
</dbReference>
<sequence>MPRPPPPGSGRHWWEVYTFIPLAVLIAAIAGALVLWAQDKELAEANAQRTFFHQAQRIRAIVEGRITRTEDLLRAAAAEFGSPQAISGLRWSHFIEAIDVRRNYPGLVGIGYVAYVRHEGLPLFTALRQTETNGFGVFPLGRRDDYMINTYIEPAAPLARIIGYDVGSDLTRRLTLERARDKGQLAVTPKLELIGPGNILMYLPIYRHGLPTATVEERRAAIQGWAVASLVVADLMAGIVGPNEAIDLEIYDGEPSLDSLFLDADNTPAARQGDFARRNAQWSGMEVGGRTWTLFIAPTIPSLPSSGRPDLILVIGCVMAFLLWWGTHLTMTRHLRMERQAVSLSQELSEKEERLRLVLEYSHDAFWDWNMVDDTVFYATHVSSMLGYEPDEIPSNSEGLRMLLHPNDREDVHRRFLSLLKSDQTRIEHEYRLREKNGEFRWLHEIAAVVERVDGRVTRMVGTITDATQRHRSEDFLRLLSTVVEQSPMAVVITDDAATIEYVNPRFVTLTGYTADEILGHNPSLIKSGLTPAATYQAMWSTIKSGQEWRGEILNRKKGGELYWEDTVITPVRNSEGAVFYVAVKEDVTERKRIEQEMQELAKLPEQSPDPILRLGRDGDILYANQSGRVLFAQNSDLSVEWRITMLSCLYSGTSKELELTLDERSFSFLFVPVMLSNYVNVYGRDITKRRKAEERLRQGQKMEAIGTLAGGIAHDFNNILTSILGYNNLILGDSGDPEALADDVRQIHTAATRAKDLVRQILTFSRVTQTDKEPMNLRRIIEETLPLVRATTPKTVDIQVDLGDGEPTILCTPVQIHQLLINLCGNAVDAFESHKGNIAIRLEPGGSGWLRLSVADDGCGIPASIRSRIFDPFFTTKPTGKGTGLGLAVVHGIVEDLGGRITVESVPGGGTRFVIDLPEADGAPMAGDQDDDDAFAPVSRTASILVVDDEAPIAGMLQRFFRRQGHRVHAAASGQEALELIREGKAFDVIVSDQMMPDVSGTDLAHAVRKHCPGTRVILCSGRDDLVSPEMCRSAGIAAFLVKPLNMIELTDTVSRVLGPQESDIPEVGGVKA</sequence>
<evidence type="ECO:0000259" key="19">
    <source>
        <dbReference type="PROSITE" id="PS50839"/>
    </source>
</evidence>
<dbReference type="NCBIfam" id="TIGR00229">
    <property type="entry name" value="sensory_box"/>
    <property type="match status" value="2"/>
</dbReference>
<dbReference type="AlphaFoldDB" id="M2ZMK8"/>
<dbReference type="eggNOG" id="COG4191">
    <property type="taxonomic scope" value="Bacteria"/>
</dbReference>
<dbReference type="Gene3D" id="3.30.450.20">
    <property type="entry name" value="PAS domain"/>
    <property type="match status" value="2"/>
</dbReference>
<dbReference type="PROSITE" id="PS50112">
    <property type="entry name" value="PAS"/>
    <property type="match status" value="2"/>
</dbReference>
<protein>
    <recommendedName>
        <fullName evidence="3">histidine kinase</fullName>
        <ecNumber evidence="3">2.7.13.3</ecNumber>
    </recommendedName>
</protein>
<dbReference type="SUPFAM" id="SSF52172">
    <property type="entry name" value="CheY-like"/>
    <property type="match status" value="1"/>
</dbReference>
<dbReference type="Proteomes" id="UP000011744">
    <property type="component" value="Unassembled WGS sequence"/>
</dbReference>
<organism evidence="20 21">
    <name type="scientific">Paramagnetospirillum caucaseum</name>
    <dbReference type="NCBI Taxonomy" id="1244869"/>
    <lineage>
        <taxon>Bacteria</taxon>
        <taxon>Pseudomonadati</taxon>
        <taxon>Pseudomonadota</taxon>
        <taxon>Alphaproteobacteria</taxon>
        <taxon>Rhodospirillales</taxon>
        <taxon>Magnetospirillaceae</taxon>
        <taxon>Paramagnetospirillum</taxon>
    </lineage>
</organism>
<evidence type="ECO:0000256" key="6">
    <source>
        <dbReference type="ARBA" id="ARBA00022692"/>
    </source>
</evidence>
<dbReference type="InterPro" id="IPR036097">
    <property type="entry name" value="HisK_dim/P_sf"/>
</dbReference>
<dbReference type="CDD" id="cd00082">
    <property type="entry name" value="HisKA"/>
    <property type="match status" value="1"/>
</dbReference>
<dbReference type="PANTHER" id="PTHR43065">
    <property type="entry name" value="SENSOR HISTIDINE KINASE"/>
    <property type="match status" value="1"/>
</dbReference>
<comment type="caution">
    <text evidence="20">The sequence shown here is derived from an EMBL/GenBank/DDBJ whole genome shotgun (WGS) entry which is preliminary data.</text>
</comment>
<dbReference type="InterPro" id="IPR013655">
    <property type="entry name" value="PAS_fold_3"/>
</dbReference>
<dbReference type="SMART" id="SM00091">
    <property type="entry name" value="PAS"/>
    <property type="match status" value="3"/>
</dbReference>
<dbReference type="Pfam" id="PF08447">
    <property type="entry name" value="PAS_3"/>
    <property type="match status" value="1"/>
</dbReference>
<keyword evidence="5" id="KW-0808">Transferase</keyword>
<feature type="domain" description="CHASE" evidence="19">
    <location>
        <begin position="143"/>
        <end position="267"/>
    </location>
</feature>
<dbReference type="InterPro" id="IPR003594">
    <property type="entry name" value="HATPase_dom"/>
</dbReference>
<dbReference type="eggNOG" id="COG3614">
    <property type="taxonomic scope" value="Bacteria"/>
</dbReference>
<keyword evidence="4 13" id="KW-0597">Phosphoprotein</keyword>
<dbReference type="Gene3D" id="1.10.287.130">
    <property type="match status" value="1"/>
</dbReference>
<dbReference type="InterPro" id="IPR036890">
    <property type="entry name" value="HATPase_C_sf"/>
</dbReference>
<evidence type="ECO:0000259" key="15">
    <source>
        <dbReference type="PROSITE" id="PS50109"/>
    </source>
</evidence>
<evidence type="ECO:0000256" key="3">
    <source>
        <dbReference type="ARBA" id="ARBA00012438"/>
    </source>
</evidence>
<dbReference type="EMBL" id="AONQ01000062">
    <property type="protein sequence ID" value="EME68527.1"/>
    <property type="molecule type" value="Genomic_DNA"/>
</dbReference>
<dbReference type="Pfam" id="PF00512">
    <property type="entry name" value="HisKA"/>
    <property type="match status" value="1"/>
</dbReference>
<keyword evidence="21" id="KW-1185">Reference proteome</keyword>
<evidence type="ECO:0000256" key="7">
    <source>
        <dbReference type="ARBA" id="ARBA00022741"/>
    </source>
</evidence>
<accession>M2ZMK8</accession>
<proteinExistence type="predicted"/>
<name>M2ZMK8_9PROT</name>
<feature type="domain" description="Response regulatory" evidence="16">
    <location>
        <begin position="944"/>
        <end position="1059"/>
    </location>
</feature>
<keyword evidence="6 14" id="KW-0812">Transmembrane</keyword>
<keyword evidence="10 14" id="KW-1133">Transmembrane helix</keyword>
<evidence type="ECO:0000256" key="2">
    <source>
        <dbReference type="ARBA" id="ARBA00004370"/>
    </source>
</evidence>
<evidence type="ECO:0000259" key="16">
    <source>
        <dbReference type="PROSITE" id="PS50110"/>
    </source>
</evidence>
<evidence type="ECO:0000313" key="20">
    <source>
        <dbReference type="EMBL" id="EME68527.1"/>
    </source>
</evidence>
<dbReference type="SMART" id="SM00388">
    <property type="entry name" value="HisKA"/>
    <property type="match status" value="1"/>
</dbReference>
<keyword evidence="8 20" id="KW-0418">Kinase</keyword>
<dbReference type="PANTHER" id="PTHR43065:SF46">
    <property type="entry name" value="C4-DICARBOXYLATE TRANSPORT SENSOR PROTEIN DCTB"/>
    <property type="match status" value="1"/>
</dbReference>
<dbReference type="RefSeq" id="WP_008620298.1">
    <property type="nucleotide sequence ID" value="NZ_AONQ01000062.1"/>
</dbReference>
<comment type="catalytic activity">
    <reaction evidence="1">
        <text>ATP + protein L-histidine = ADP + protein N-phospho-L-histidine.</text>
        <dbReference type="EC" id="2.7.13.3"/>
    </reaction>
</comment>